<dbReference type="GO" id="GO:0003677">
    <property type="term" value="F:DNA binding"/>
    <property type="evidence" value="ECO:0007669"/>
    <property type="project" value="InterPro"/>
</dbReference>
<dbReference type="Gene3D" id="1.10.10.10">
    <property type="entry name" value="Winged helix-like DNA-binding domain superfamily/Winged helix DNA-binding domain"/>
    <property type="match status" value="1"/>
</dbReference>
<evidence type="ECO:0000313" key="2">
    <source>
        <dbReference type="Proteomes" id="UP000076959"/>
    </source>
</evidence>
<dbReference type="SUPFAM" id="SSF46894">
    <property type="entry name" value="C-terminal effector domain of the bipartite response regulators"/>
    <property type="match status" value="1"/>
</dbReference>
<sequence>MSGVCSEEVRPRLRLHVFGAMQASCQTGESVLPRGRKAQGILAYLAMCGEPTVSRRRLTGLLWSTRWEEQARASLRQSLFELRRSIGAISPELLCIENDRVTLQTGKVWIEGIGLSNELHRLACSPRQDPSVFLETLRGLDQAFDRWIDMRIATFTRSNKFVCAWAWCNCPHRRGRELVRGPSNSRTTIYAADFAQVSERR</sequence>
<dbReference type="InterPro" id="IPR016032">
    <property type="entry name" value="Sig_transdc_resp-reg_C-effctor"/>
</dbReference>
<comment type="caution">
    <text evidence="1">The sequence shown here is derived from an EMBL/GenBank/DDBJ whole genome shotgun (WGS) entry which is preliminary data.</text>
</comment>
<evidence type="ECO:0000313" key="1">
    <source>
        <dbReference type="EMBL" id="OAF07410.1"/>
    </source>
</evidence>
<protein>
    <recommendedName>
        <fullName evidence="3">OmpR/PhoB-type domain-containing protein</fullName>
    </recommendedName>
</protein>
<gene>
    <name evidence="1" type="ORF">AYJ54_17765</name>
</gene>
<proteinExistence type="predicted"/>
<name>A0A176YN01_9BRAD</name>
<dbReference type="InterPro" id="IPR036388">
    <property type="entry name" value="WH-like_DNA-bd_sf"/>
</dbReference>
<dbReference type="InterPro" id="IPR051677">
    <property type="entry name" value="AfsR-DnrI-RedD_regulator"/>
</dbReference>
<dbReference type="RefSeq" id="WP_063676415.1">
    <property type="nucleotide sequence ID" value="NZ_LUUB01000069.1"/>
</dbReference>
<accession>A0A176YN01</accession>
<keyword evidence="2" id="KW-1185">Reference proteome</keyword>
<dbReference type="OrthoDB" id="7888886at2"/>
<dbReference type="GO" id="GO:0006355">
    <property type="term" value="P:regulation of DNA-templated transcription"/>
    <property type="evidence" value="ECO:0007669"/>
    <property type="project" value="InterPro"/>
</dbReference>
<dbReference type="PANTHER" id="PTHR35807">
    <property type="entry name" value="TRANSCRIPTIONAL REGULATOR REDD-RELATED"/>
    <property type="match status" value="1"/>
</dbReference>
<dbReference type="STRING" id="1505087.AYJ54_17765"/>
<dbReference type="AlphaFoldDB" id="A0A176YN01"/>
<dbReference type="Proteomes" id="UP000076959">
    <property type="component" value="Unassembled WGS sequence"/>
</dbReference>
<reference evidence="1 2" key="1">
    <citation type="submission" date="2016-03" db="EMBL/GenBank/DDBJ databases">
        <title>Draft Genome Sequence of the Strain BR 10245 (Bradyrhizobium sp.) isolated from nodules of Centrolobium paraense.</title>
        <authorList>
            <person name="Simoes-Araujo J.L.Sr."/>
            <person name="Barauna A.C."/>
            <person name="Silva K."/>
            <person name="Zilli J.E."/>
        </authorList>
    </citation>
    <scope>NUCLEOTIDE SEQUENCE [LARGE SCALE GENOMIC DNA]</scope>
    <source>
        <strain evidence="1 2">BR 10245</strain>
    </source>
</reference>
<dbReference type="GeneID" id="32584806"/>
<evidence type="ECO:0008006" key="3">
    <source>
        <dbReference type="Google" id="ProtNLM"/>
    </source>
</evidence>
<organism evidence="1 2">
    <name type="scientific">Bradyrhizobium centrolobii</name>
    <dbReference type="NCBI Taxonomy" id="1505087"/>
    <lineage>
        <taxon>Bacteria</taxon>
        <taxon>Pseudomonadati</taxon>
        <taxon>Pseudomonadota</taxon>
        <taxon>Alphaproteobacteria</taxon>
        <taxon>Hyphomicrobiales</taxon>
        <taxon>Nitrobacteraceae</taxon>
        <taxon>Bradyrhizobium</taxon>
    </lineage>
</organism>
<dbReference type="EMBL" id="LUUB01000069">
    <property type="protein sequence ID" value="OAF07410.1"/>
    <property type="molecule type" value="Genomic_DNA"/>
</dbReference>